<dbReference type="OrthoDB" id="2423513at2759"/>
<feature type="non-terminal residue" evidence="1">
    <location>
        <position position="1"/>
    </location>
</feature>
<comment type="caution">
    <text evidence="1">The sequence shown here is derived from an EMBL/GenBank/DDBJ whole genome shotgun (WGS) entry which is preliminary data.</text>
</comment>
<organism evidence="1 2">
    <name type="scientific">Paraglomus occultum</name>
    <dbReference type="NCBI Taxonomy" id="144539"/>
    <lineage>
        <taxon>Eukaryota</taxon>
        <taxon>Fungi</taxon>
        <taxon>Fungi incertae sedis</taxon>
        <taxon>Mucoromycota</taxon>
        <taxon>Glomeromycotina</taxon>
        <taxon>Glomeromycetes</taxon>
        <taxon>Paraglomerales</taxon>
        <taxon>Paraglomeraceae</taxon>
        <taxon>Paraglomus</taxon>
    </lineage>
</organism>
<evidence type="ECO:0000313" key="1">
    <source>
        <dbReference type="EMBL" id="CAG8674267.1"/>
    </source>
</evidence>
<evidence type="ECO:0000313" key="2">
    <source>
        <dbReference type="Proteomes" id="UP000789572"/>
    </source>
</evidence>
<dbReference type="Proteomes" id="UP000789572">
    <property type="component" value="Unassembled WGS sequence"/>
</dbReference>
<accession>A0A9N9EEN2</accession>
<proteinExistence type="predicted"/>
<feature type="non-terminal residue" evidence="1">
    <location>
        <position position="46"/>
    </location>
</feature>
<dbReference type="EMBL" id="CAJVPJ010007213">
    <property type="protein sequence ID" value="CAG8674267.1"/>
    <property type="molecule type" value="Genomic_DNA"/>
</dbReference>
<name>A0A9N9EEN2_9GLOM</name>
<sequence>HNPKATKEEVGKAYEAYNDFYVKFHQDHPNATTDCYEEFLETLGKQ</sequence>
<reference evidence="1" key="1">
    <citation type="submission" date="2021-06" db="EMBL/GenBank/DDBJ databases">
        <authorList>
            <person name="Kallberg Y."/>
            <person name="Tangrot J."/>
            <person name="Rosling A."/>
        </authorList>
    </citation>
    <scope>NUCLEOTIDE SEQUENCE</scope>
    <source>
        <strain evidence="1">IA702</strain>
    </source>
</reference>
<keyword evidence="2" id="KW-1185">Reference proteome</keyword>
<protein>
    <submittedName>
        <fullName evidence="1">1962_t:CDS:1</fullName>
    </submittedName>
</protein>
<gene>
    <name evidence="1" type="ORF">POCULU_LOCUS11145</name>
</gene>
<dbReference type="AlphaFoldDB" id="A0A9N9EEN2"/>